<feature type="compositionally biased region" description="Low complexity" evidence="1">
    <location>
        <begin position="1042"/>
        <end position="1053"/>
    </location>
</feature>
<evidence type="ECO:0000256" key="1">
    <source>
        <dbReference type="SAM" id="MobiDB-lite"/>
    </source>
</evidence>
<protein>
    <recommendedName>
        <fullName evidence="6">Hermansky-Pudlak syndrome 3 protein</fullName>
    </recommendedName>
</protein>
<evidence type="ECO:0000313" key="5">
    <source>
        <dbReference type="Proteomes" id="UP001283361"/>
    </source>
</evidence>
<feature type="domain" description="BLOC-2 complex member HPS3 N-terminal" evidence="2">
    <location>
        <begin position="419"/>
        <end position="565"/>
    </location>
</feature>
<dbReference type="PANTHER" id="PTHR28633">
    <property type="entry name" value="HERMANSKY-PUDLAK SYNDROME 3 PROTEIN"/>
    <property type="match status" value="1"/>
</dbReference>
<dbReference type="Proteomes" id="UP001283361">
    <property type="component" value="Unassembled WGS sequence"/>
</dbReference>
<dbReference type="GO" id="GO:0005737">
    <property type="term" value="C:cytoplasm"/>
    <property type="evidence" value="ECO:0007669"/>
    <property type="project" value="TreeGrafter"/>
</dbReference>
<feature type="domain" description="BLOC-2 complex member HPS3 N-terminal" evidence="2">
    <location>
        <begin position="3"/>
        <end position="238"/>
    </location>
</feature>
<comment type="caution">
    <text evidence="4">The sequence shown here is derived from an EMBL/GenBank/DDBJ whole genome shotgun (WGS) entry which is preliminary data.</text>
</comment>
<dbReference type="Pfam" id="PF14763">
    <property type="entry name" value="HPS3_C"/>
    <property type="match status" value="1"/>
</dbReference>
<evidence type="ECO:0000313" key="4">
    <source>
        <dbReference type="EMBL" id="KAK3803562.1"/>
    </source>
</evidence>
<evidence type="ECO:0008006" key="6">
    <source>
        <dbReference type="Google" id="ProtNLM"/>
    </source>
</evidence>
<dbReference type="InterPro" id="IPR029438">
    <property type="entry name" value="HPS3_C"/>
</dbReference>
<dbReference type="InterPro" id="IPR017216">
    <property type="entry name" value="HPS3"/>
</dbReference>
<feature type="domain" description="BLOC-2 complex member HPS3 C-terminal" evidence="3">
    <location>
        <begin position="582"/>
        <end position="930"/>
    </location>
</feature>
<evidence type="ECO:0000259" key="2">
    <source>
        <dbReference type="Pfam" id="PF14761"/>
    </source>
</evidence>
<dbReference type="AlphaFoldDB" id="A0AAE1BE52"/>
<gene>
    <name evidence="4" type="ORF">RRG08_023282</name>
</gene>
<dbReference type="InterPro" id="IPR029437">
    <property type="entry name" value="HPS3_N"/>
</dbReference>
<organism evidence="4 5">
    <name type="scientific">Elysia crispata</name>
    <name type="common">lettuce slug</name>
    <dbReference type="NCBI Taxonomy" id="231223"/>
    <lineage>
        <taxon>Eukaryota</taxon>
        <taxon>Metazoa</taxon>
        <taxon>Spiralia</taxon>
        <taxon>Lophotrochozoa</taxon>
        <taxon>Mollusca</taxon>
        <taxon>Gastropoda</taxon>
        <taxon>Heterobranchia</taxon>
        <taxon>Euthyneura</taxon>
        <taxon>Panpulmonata</taxon>
        <taxon>Sacoglossa</taxon>
        <taxon>Placobranchoidea</taxon>
        <taxon>Plakobranchidae</taxon>
        <taxon>Elysia</taxon>
    </lineage>
</organism>
<dbReference type="PANTHER" id="PTHR28633:SF1">
    <property type="entry name" value="BLOC-2 COMPLEX MEMBER HPS3"/>
    <property type="match status" value="1"/>
</dbReference>
<sequence>MVRVFKCHSFASQKVIQIDKEPLTICTDEDRVFVATNDCEIVVYRISDGFPKEIHRCPTVSLVEKVIFNSFKNCIITVELKKSWKGMTKSVRVYLNWEHSGQHGASKQRARVRVAGKSHIQHASGGHAATQVEIIEVPVDGNASSIAVCNYTGNFAIASGPEVKLCSLVEKTIPNSDNTYLDIEVFLELCWSFHVLSISLCEEFIVCCSTKEVQGIRVRYDEGDKVNLRDPRKLLNSPSVSLGSNQDGSQASSFAMSPKSLGSEIINLRSLGSEIIMLPQHQGPDSESSKQEPIPARDISTIGIRHGGKQSPKPSSACQFMKPETKIVEDENFVEWNFLQGGSVLAGNNVRENSVCLPGLHTSLTQSQCHRHIVSPPVLSDFSGGKVKSSSGVQAETVLHLSDPQGMEEWMCATLIPSHSGALSTPVVLTGAFNTDRMRSSCPTPRTSMCCYISGSRGGYLYQLLPHLSQISLYKYTDQACQVGISESFLHVVTKTGVETYTSRWGALALEVKDKDIGAADAARPVSSLDICLCGHEPFFGAVCLSVGTDFLALLSKVEEDAKEKEAHWGLYVLHSFSLPDLYKDMLTFAERIRVTGPASYIHLLQEAHLLLASHPLHIHMRDAEVGEFLQQVSRLIGDYFSQPDQDHWESAWPFYHRSGVSVQDVVTNALDTASKTNAQEFGKGLVDFLDHELFSLEEYINLAPQTCNSILDIYAVAAPDKLSKIILLSNAKKYKPENALRHLKTWLAVQASSERAASTLDRLALVQLNLQLCEVESACEELRSIQPPGLVDVCATHPALLHDNLSSFTALAQLMRQHLSSTLLDSLVEMVDQGSMSLDSLLLLLKSQSPTDLPHNTHIREVLEILVNSKKRELMFEESVGLLCQAYVARIKDKSQMSYRQISAMAVQKFSLPQGNGHFAARFAWLDQLPPFWDQQRMMRPCQKLEVKHVAGSKGRGSSMPVPVMSRHHSQTRSQKCPCCWCNESLLKLQSLLCSPYLTAELAKSVMKQIDQGLKGDHHSYKAETRSISVAQSDDASSAESGMSDSDVGDGSAAHVSRSMGQQHAGDCWDSVRLLCLCKLDLPQAIEIVVDKYPSIAGSFGICSFRGDVDKFTHLMRSMEAAMKTSCWSADKGTSEEIYVKAYKELLSRLTELVSPYQLLQMLPADVNLYFVLPYLCSSLERAHLDQLKSKIVDMGQELMKS</sequence>
<evidence type="ECO:0000259" key="3">
    <source>
        <dbReference type="Pfam" id="PF14763"/>
    </source>
</evidence>
<dbReference type="EMBL" id="JAWDGP010000113">
    <property type="protein sequence ID" value="KAK3803562.1"/>
    <property type="molecule type" value="Genomic_DNA"/>
</dbReference>
<dbReference type="Pfam" id="PF14761">
    <property type="entry name" value="HPS3_N"/>
    <property type="match status" value="2"/>
</dbReference>
<name>A0AAE1BE52_9GAST</name>
<feature type="compositionally biased region" description="Polar residues" evidence="1">
    <location>
        <begin position="1028"/>
        <end position="1041"/>
    </location>
</feature>
<reference evidence="4" key="1">
    <citation type="journal article" date="2023" name="G3 (Bethesda)">
        <title>A reference genome for the long-term kleptoplast-retaining sea slug Elysia crispata morphotype clarki.</title>
        <authorList>
            <person name="Eastman K.E."/>
            <person name="Pendleton A.L."/>
            <person name="Shaikh M.A."/>
            <person name="Suttiyut T."/>
            <person name="Ogas R."/>
            <person name="Tomko P."/>
            <person name="Gavelis G."/>
            <person name="Widhalm J.R."/>
            <person name="Wisecaver J.H."/>
        </authorList>
    </citation>
    <scope>NUCLEOTIDE SEQUENCE</scope>
    <source>
        <strain evidence="4">ECLA1</strain>
    </source>
</reference>
<feature type="region of interest" description="Disordered" evidence="1">
    <location>
        <begin position="1028"/>
        <end position="1057"/>
    </location>
</feature>
<accession>A0AAE1BE52</accession>
<keyword evidence="5" id="KW-1185">Reference proteome</keyword>
<proteinExistence type="predicted"/>